<evidence type="ECO:0000313" key="3">
    <source>
        <dbReference type="Proteomes" id="UP001054925"/>
    </source>
</evidence>
<proteinExistence type="predicted"/>
<feature type="transmembrane region" description="Helical" evidence="1">
    <location>
        <begin position="6"/>
        <end position="26"/>
    </location>
</feature>
<sequence>MLLIPIALSIILLSLCAGIGSAIVLVTSEEKPRWAEVVALLSLPTALFAVAALLFYVNDPASW</sequence>
<protein>
    <submittedName>
        <fullName evidence="2">Uncharacterized protein</fullName>
    </submittedName>
</protein>
<keyword evidence="1" id="KW-0472">Membrane</keyword>
<reference evidence="2" key="1">
    <citation type="submission" date="2021-12" db="EMBL/GenBank/DDBJ databases">
        <title>Draft genome sequence of Corynebacterium ammoniagenes strain T-723.</title>
        <authorList>
            <person name="Matsuzawa M."/>
            <person name="Hiratani M."/>
            <person name="Abe I."/>
            <person name="Tsuji Y."/>
            <person name="Nakamura J."/>
        </authorList>
    </citation>
    <scope>NUCLEOTIDE SEQUENCE</scope>
    <source>
        <strain evidence="2">T-723</strain>
    </source>
</reference>
<keyword evidence="1" id="KW-0812">Transmembrane</keyword>
<dbReference type="EMBL" id="BQKK01000001">
    <property type="protein sequence ID" value="GJN41975.1"/>
    <property type="molecule type" value="Genomic_DNA"/>
</dbReference>
<dbReference type="AlphaFoldDB" id="A0AAV5G6P0"/>
<evidence type="ECO:0000313" key="2">
    <source>
        <dbReference type="EMBL" id="GJN41975.1"/>
    </source>
</evidence>
<accession>A0AAV5G6P0</accession>
<comment type="caution">
    <text evidence="2">The sequence shown here is derived from an EMBL/GenBank/DDBJ whole genome shotgun (WGS) entry which is preliminary data.</text>
</comment>
<dbReference type="RefSeq" id="WP_236163535.1">
    <property type="nucleotide sequence ID" value="NZ_BQKK01000001.1"/>
</dbReference>
<name>A0AAV5G6P0_CORAM</name>
<feature type="transmembrane region" description="Helical" evidence="1">
    <location>
        <begin position="38"/>
        <end position="57"/>
    </location>
</feature>
<keyword evidence="1" id="KW-1133">Transmembrane helix</keyword>
<evidence type="ECO:0000256" key="1">
    <source>
        <dbReference type="SAM" id="Phobius"/>
    </source>
</evidence>
<dbReference type="Proteomes" id="UP001054925">
    <property type="component" value="Unassembled WGS sequence"/>
</dbReference>
<organism evidence="2 3">
    <name type="scientific">Corynebacterium ammoniagenes</name>
    <name type="common">Brevibacterium ammoniagenes</name>
    <dbReference type="NCBI Taxonomy" id="1697"/>
    <lineage>
        <taxon>Bacteria</taxon>
        <taxon>Bacillati</taxon>
        <taxon>Actinomycetota</taxon>
        <taxon>Actinomycetes</taxon>
        <taxon>Mycobacteriales</taxon>
        <taxon>Corynebacteriaceae</taxon>
        <taxon>Corynebacterium</taxon>
    </lineage>
</organism>
<gene>
    <name evidence="2" type="ORF">CAT723_04540</name>
</gene>